<protein>
    <submittedName>
        <fullName evidence="2">Uncharacterized protein</fullName>
    </submittedName>
</protein>
<comment type="caution">
    <text evidence="2">The sequence shown here is derived from an EMBL/GenBank/DDBJ whole genome shotgun (WGS) entry which is preliminary data.</text>
</comment>
<dbReference type="EMBL" id="LGTE01000010">
    <property type="protein sequence ID" value="KNZ69611.1"/>
    <property type="molecule type" value="Genomic_DNA"/>
</dbReference>
<proteinExistence type="predicted"/>
<feature type="region of interest" description="Disordered" evidence="1">
    <location>
        <begin position="1"/>
        <end position="33"/>
    </location>
</feature>
<sequence length="57" mass="6212">MRFGGGRIDSVNDSEGLKSLFPARTPETRPRVTDDTVTAARVITAVLTIAEQQLLHC</sequence>
<name>A0A0L6W2B9_9FIRM</name>
<evidence type="ECO:0000313" key="2">
    <source>
        <dbReference type="EMBL" id="KNZ69611.1"/>
    </source>
</evidence>
<keyword evidence="3" id="KW-1185">Reference proteome</keyword>
<dbReference type="AlphaFoldDB" id="A0A0L6W2B9"/>
<gene>
    <name evidence="2" type="ORF">Tfer_1631</name>
</gene>
<reference evidence="3" key="1">
    <citation type="submission" date="2015-07" db="EMBL/GenBank/DDBJ databases">
        <title>Complete Genome of Thermincola ferriacetica strain Z-0001T.</title>
        <authorList>
            <person name="Lusk B."/>
            <person name="Badalamenti J.P."/>
            <person name="Parameswaran P."/>
            <person name="Bond D.R."/>
            <person name="Torres C.I."/>
        </authorList>
    </citation>
    <scope>NUCLEOTIDE SEQUENCE [LARGE SCALE GENOMIC DNA]</scope>
    <source>
        <strain evidence="3">Z-0001</strain>
    </source>
</reference>
<dbReference type="RefSeq" id="WP_160315540.1">
    <property type="nucleotide sequence ID" value="NZ_LGTE01000010.1"/>
</dbReference>
<accession>A0A0L6W2B9</accession>
<evidence type="ECO:0000256" key="1">
    <source>
        <dbReference type="SAM" id="MobiDB-lite"/>
    </source>
</evidence>
<dbReference type="Proteomes" id="UP000037175">
    <property type="component" value="Unassembled WGS sequence"/>
</dbReference>
<evidence type="ECO:0000313" key="3">
    <source>
        <dbReference type="Proteomes" id="UP000037175"/>
    </source>
</evidence>
<organism evidence="2 3">
    <name type="scientific">Thermincola ferriacetica</name>
    <dbReference type="NCBI Taxonomy" id="281456"/>
    <lineage>
        <taxon>Bacteria</taxon>
        <taxon>Bacillati</taxon>
        <taxon>Bacillota</taxon>
        <taxon>Clostridia</taxon>
        <taxon>Eubacteriales</taxon>
        <taxon>Thermincolaceae</taxon>
        <taxon>Thermincola</taxon>
    </lineage>
</organism>